<organism evidence="1 2">
    <name type="scientific">Penicillium arizonense</name>
    <dbReference type="NCBI Taxonomy" id="1835702"/>
    <lineage>
        <taxon>Eukaryota</taxon>
        <taxon>Fungi</taxon>
        <taxon>Dikarya</taxon>
        <taxon>Ascomycota</taxon>
        <taxon>Pezizomycotina</taxon>
        <taxon>Eurotiomycetes</taxon>
        <taxon>Eurotiomycetidae</taxon>
        <taxon>Eurotiales</taxon>
        <taxon>Aspergillaceae</taxon>
        <taxon>Penicillium</taxon>
    </lineage>
</organism>
<reference evidence="1 2" key="1">
    <citation type="journal article" date="2016" name="Sci. Rep.">
        <title>Penicillium arizonense, a new, genome sequenced fungal species, reveals a high chemical diversity in secreted metabolites.</title>
        <authorList>
            <person name="Grijseels S."/>
            <person name="Nielsen J.C."/>
            <person name="Randelovic M."/>
            <person name="Nielsen J."/>
            <person name="Nielsen K.F."/>
            <person name="Workman M."/>
            <person name="Frisvad J.C."/>
        </authorList>
    </citation>
    <scope>NUCLEOTIDE SEQUENCE [LARGE SCALE GENOMIC DNA]</scope>
    <source>
        <strain evidence="1 2">CBS 141311</strain>
    </source>
</reference>
<dbReference type="OrthoDB" id="10340973at2759"/>
<proteinExistence type="predicted"/>
<keyword evidence="2" id="KW-1185">Reference proteome</keyword>
<evidence type="ECO:0000313" key="1">
    <source>
        <dbReference type="EMBL" id="OGE53967.1"/>
    </source>
</evidence>
<name>A0A1F5LLG9_PENAI</name>
<protein>
    <submittedName>
        <fullName evidence="1">Uncharacterized protein</fullName>
    </submittedName>
</protein>
<dbReference type="RefSeq" id="XP_022489404.1">
    <property type="nucleotide sequence ID" value="XM_022630899.1"/>
</dbReference>
<comment type="caution">
    <text evidence="1">The sequence shown here is derived from an EMBL/GenBank/DDBJ whole genome shotgun (WGS) entry which is preliminary data.</text>
</comment>
<evidence type="ECO:0000313" key="2">
    <source>
        <dbReference type="Proteomes" id="UP000177622"/>
    </source>
</evidence>
<dbReference type="Proteomes" id="UP000177622">
    <property type="component" value="Unassembled WGS sequence"/>
</dbReference>
<dbReference type="GeneID" id="34575633"/>
<gene>
    <name evidence="1" type="ORF">PENARI_c007G04611</name>
</gene>
<dbReference type="EMBL" id="LXJU01000007">
    <property type="protein sequence ID" value="OGE53967.1"/>
    <property type="molecule type" value="Genomic_DNA"/>
</dbReference>
<accession>A0A1F5LLG9</accession>
<dbReference type="AlphaFoldDB" id="A0A1F5LLG9"/>
<sequence>MSDPLNVNFVNDPSNVVMYFKDTFKRVNLD</sequence>